<dbReference type="Pfam" id="PF00043">
    <property type="entry name" value="GST_C"/>
    <property type="match status" value="1"/>
</dbReference>
<dbReference type="InterPro" id="IPR004045">
    <property type="entry name" value="Glutathione_S-Trfase_N"/>
</dbReference>
<dbReference type="RefSeq" id="WP_029909160.1">
    <property type="nucleotide sequence ID" value="NZ_AP020335.1"/>
</dbReference>
<dbReference type="PROSITE" id="PS51354">
    <property type="entry name" value="GLUTAREDOXIN_2"/>
    <property type="match status" value="1"/>
</dbReference>
<dbReference type="InterPro" id="IPR040079">
    <property type="entry name" value="Glutathione_S-Trfase"/>
</dbReference>
<dbReference type="InterPro" id="IPR045073">
    <property type="entry name" value="Omega/Tau-like"/>
</dbReference>
<evidence type="ECO:0000256" key="2">
    <source>
        <dbReference type="ARBA" id="ARBA00022679"/>
    </source>
</evidence>
<gene>
    <name evidence="6" type="ORF">EI16_02745</name>
</gene>
<dbReference type="InterPro" id="IPR036282">
    <property type="entry name" value="Glutathione-S-Trfase_C_sf"/>
</dbReference>
<proteinExistence type="predicted"/>
<dbReference type="InterPro" id="IPR010987">
    <property type="entry name" value="Glutathione-S-Trfase_C-like"/>
</dbReference>
<dbReference type="EMBL" id="JMIU01000001">
    <property type="protein sequence ID" value="KDN95240.1"/>
    <property type="molecule type" value="Genomic_DNA"/>
</dbReference>
<evidence type="ECO:0000256" key="3">
    <source>
        <dbReference type="ARBA" id="ARBA00047960"/>
    </source>
</evidence>
<organism evidence="6 7">
    <name type="scientific">Hydrogenovibrio marinus</name>
    <dbReference type="NCBI Taxonomy" id="28885"/>
    <lineage>
        <taxon>Bacteria</taxon>
        <taxon>Pseudomonadati</taxon>
        <taxon>Pseudomonadota</taxon>
        <taxon>Gammaproteobacteria</taxon>
        <taxon>Thiotrichales</taxon>
        <taxon>Piscirickettsiaceae</taxon>
        <taxon>Hydrogenovibrio</taxon>
    </lineage>
</organism>
<dbReference type="Pfam" id="PF13409">
    <property type="entry name" value="GST_N_2"/>
    <property type="match status" value="1"/>
</dbReference>
<protein>
    <recommendedName>
        <fullName evidence="1">glutathione transferase</fullName>
        <ecNumber evidence="1">2.5.1.18</ecNumber>
    </recommendedName>
</protein>
<keyword evidence="7" id="KW-1185">Reference proteome</keyword>
<comment type="caution">
    <text evidence="6">The sequence shown here is derived from an EMBL/GenBank/DDBJ whole genome shotgun (WGS) entry which is preliminary data.</text>
</comment>
<evidence type="ECO:0000256" key="1">
    <source>
        <dbReference type="ARBA" id="ARBA00012452"/>
    </source>
</evidence>
<evidence type="ECO:0000313" key="7">
    <source>
        <dbReference type="Proteomes" id="UP000027341"/>
    </source>
</evidence>
<dbReference type="PROSITE" id="PS50405">
    <property type="entry name" value="GST_CTER"/>
    <property type="match status" value="1"/>
</dbReference>
<dbReference type="Proteomes" id="UP000027341">
    <property type="component" value="Unassembled WGS sequence"/>
</dbReference>
<evidence type="ECO:0000259" key="4">
    <source>
        <dbReference type="PROSITE" id="PS50404"/>
    </source>
</evidence>
<dbReference type="EC" id="2.5.1.18" evidence="1"/>
<dbReference type="SFLD" id="SFLDG00358">
    <property type="entry name" value="Main_(cytGST)"/>
    <property type="match status" value="1"/>
</dbReference>
<accession>A0A066ZYT2</accession>
<dbReference type="GO" id="GO:0004364">
    <property type="term" value="F:glutathione transferase activity"/>
    <property type="evidence" value="ECO:0007669"/>
    <property type="project" value="UniProtKB-EC"/>
</dbReference>
<dbReference type="STRING" id="28885.EI16_02745"/>
<feature type="domain" description="GST C-terminal" evidence="5">
    <location>
        <begin position="85"/>
        <end position="205"/>
    </location>
</feature>
<dbReference type="PROSITE" id="PS50404">
    <property type="entry name" value="GST_NTER"/>
    <property type="match status" value="1"/>
</dbReference>
<sequence>MSEKLELISFKLCPFVQRAVIILNYKNVDFDVTYIDLSDPPDWFNTLSPLGKVPVLKVGDEVLFESSVIQEYLDEITPPCLMPSDPLVKAKNRAWIAFGGEMMMYVPQMMQAKTEEAFEEAKAGLIDKLSRLEVVHSAGTYFNGDDFALIDAAYAPLLMRLEIFEKLCGVSFLDSLPKIKRWADTLLAMPCVKESVVDELPQLYAGALQRTDGYLASLAF</sequence>
<evidence type="ECO:0000313" key="6">
    <source>
        <dbReference type="EMBL" id="KDN95240.1"/>
    </source>
</evidence>
<dbReference type="SFLD" id="SFLDS00019">
    <property type="entry name" value="Glutathione_Transferase_(cytos"/>
    <property type="match status" value="1"/>
</dbReference>
<dbReference type="InterPro" id="IPR004046">
    <property type="entry name" value="GST_C"/>
</dbReference>
<comment type="catalytic activity">
    <reaction evidence="3">
        <text>RX + glutathione = an S-substituted glutathione + a halide anion + H(+)</text>
        <dbReference type="Rhea" id="RHEA:16437"/>
        <dbReference type="ChEBI" id="CHEBI:15378"/>
        <dbReference type="ChEBI" id="CHEBI:16042"/>
        <dbReference type="ChEBI" id="CHEBI:17792"/>
        <dbReference type="ChEBI" id="CHEBI:57925"/>
        <dbReference type="ChEBI" id="CHEBI:90779"/>
        <dbReference type="EC" id="2.5.1.18"/>
    </reaction>
</comment>
<dbReference type="AlphaFoldDB" id="A0A066ZYT2"/>
<name>A0A066ZYT2_HYDMR</name>
<feature type="domain" description="GST N-terminal" evidence="4">
    <location>
        <begin position="3"/>
        <end position="81"/>
    </location>
</feature>
<dbReference type="SFLD" id="SFLDG01152">
    <property type="entry name" value="Main.3:_Omega-_and_Tau-like"/>
    <property type="match status" value="1"/>
</dbReference>
<dbReference type="PANTHER" id="PTHR43968">
    <property type="match status" value="1"/>
</dbReference>
<dbReference type="Gene3D" id="1.20.1050.10">
    <property type="match status" value="1"/>
</dbReference>
<dbReference type="InterPro" id="IPR050983">
    <property type="entry name" value="GST_Omega/HSP26"/>
</dbReference>
<dbReference type="InterPro" id="IPR036249">
    <property type="entry name" value="Thioredoxin-like_sf"/>
</dbReference>
<keyword evidence="2 6" id="KW-0808">Transferase</keyword>
<dbReference type="SUPFAM" id="SSF52833">
    <property type="entry name" value="Thioredoxin-like"/>
    <property type="match status" value="1"/>
</dbReference>
<dbReference type="GO" id="GO:0005737">
    <property type="term" value="C:cytoplasm"/>
    <property type="evidence" value="ECO:0007669"/>
    <property type="project" value="TreeGrafter"/>
</dbReference>
<dbReference type="Gene3D" id="3.40.30.10">
    <property type="entry name" value="Glutaredoxin"/>
    <property type="match status" value="1"/>
</dbReference>
<reference evidence="6 7" key="1">
    <citation type="submission" date="2014-04" db="EMBL/GenBank/DDBJ databases">
        <title>Draft genome sequence of Hydrogenovibrio marinus MH-110, a model organism for aerobic H2 metabolism.</title>
        <authorList>
            <person name="Cha H.J."/>
            <person name="Jo B.H."/>
            <person name="Hwang B.H."/>
        </authorList>
    </citation>
    <scope>NUCLEOTIDE SEQUENCE [LARGE SCALE GENOMIC DNA]</scope>
    <source>
        <strain evidence="6 7">MH-110</strain>
    </source>
</reference>
<dbReference type="SUPFAM" id="SSF47616">
    <property type="entry name" value="GST C-terminal domain-like"/>
    <property type="match status" value="1"/>
</dbReference>
<dbReference type="PANTHER" id="PTHR43968:SF6">
    <property type="entry name" value="GLUTATHIONE S-TRANSFERASE OMEGA"/>
    <property type="match status" value="1"/>
</dbReference>
<evidence type="ECO:0000259" key="5">
    <source>
        <dbReference type="PROSITE" id="PS50405"/>
    </source>
</evidence>